<comment type="caution">
    <text evidence="2">The sequence shown here is derived from an EMBL/GenBank/DDBJ whole genome shotgun (WGS) entry which is preliminary data.</text>
</comment>
<dbReference type="RefSeq" id="WP_147275714.1">
    <property type="nucleotide sequence ID" value="NZ_QASA01000001.1"/>
</dbReference>
<dbReference type="Proteomes" id="UP000253919">
    <property type="component" value="Unassembled WGS sequence"/>
</dbReference>
<evidence type="ECO:0000313" key="2">
    <source>
        <dbReference type="EMBL" id="RDC64877.1"/>
    </source>
</evidence>
<reference evidence="2 3" key="1">
    <citation type="submission" date="2018-04" db="EMBL/GenBank/DDBJ databases">
        <title>Adhaeribacter sp. HMF7616 genome sequencing and assembly.</title>
        <authorList>
            <person name="Kang H."/>
            <person name="Kang J."/>
            <person name="Cha I."/>
            <person name="Kim H."/>
            <person name="Joh K."/>
        </authorList>
    </citation>
    <scope>NUCLEOTIDE SEQUENCE [LARGE SCALE GENOMIC DNA]</scope>
    <source>
        <strain evidence="2 3">HMF7616</strain>
    </source>
</reference>
<name>A0A369QNN9_9BACT</name>
<dbReference type="AlphaFoldDB" id="A0A369QNN9"/>
<proteinExistence type="predicted"/>
<protein>
    <submittedName>
        <fullName evidence="2">Uncharacterized protein</fullName>
    </submittedName>
</protein>
<feature type="region of interest" description="Disordered" evidence="1">
    <location>
        <begin position="311"/>
        <end position="333"/>
    </location>
</feature>
<accession>A0A369QNN9</accession>
<evidence type="ECO:0000313" key="3">
    <source>
        <dbReference type="Proteomes" id="UP000253919"/>
    </source>
</evidence>
<evidence type="ECO:0000256" key="1">
    <source>
        <dbReference type="SAM" id="MobiDB-lite"/>
    </source>
</evidence>
<dbReference type="SUPFAM" id="SSF101898">
    <property type="entry name" value="NHL repeat"/>
    <property type="match status" value="1"/>
</dbReference>
<sequence length="398" mass="42913">MKTFFTRAISFLQQHGLRQSWQKAMGLYLLLQCLMPAAQAQKIQWDKTLGGKAEETLRSVQQTRDGGYIVGGYSESGKGGDKSEKNRGNHFAPQDYWVVKLKVDGTKAWDKTFGGKDSDRLTAIQQTSDNGYILGGYSDSGKNNDKSEDRIGVNDYWLVKLDAAGNKEWDKTLGGDQADYLTAIVQTPDGGYVAGGYSDSGKSADKSQSSKGSTDYWLIKINAQGQKVWDVTVGGNGQDNLISLQLTQDGGFILGGSSQSGISGDKTETNKGGEDYWVVKLNATGQKEWDKTLGGARNDYFAVVQPTPDQGYMVGGSSESDSSSDKSENNRGVMDEDGYISADYWVVKLNAAGAKVWDKTIGGNSDDALSAIQQVSDGSYVLGGSSFSGVRGINQKKI</sequence>
<gene>
    <name evidence="2" type="ORF">AHMF7616_03499</name>
</gene>
<dbReference type="EMBL" id="QASA01000001">
    <property type="protein sequence ID" value="RDC64877.1"/>
    <property type="molecule type" value="Genomic_DNA"/>
</dbReference>
<dbReference type="PANTHER" id="PTHR42754:SF1">
    <property type="entry name" value="LIPOPROTEIN"/>
    <property type="match status" value="1"/>
</dbReference>
<organism evidence="2 3">
    <name type="scientific">Adhaeribacter pallidiroseus</name>
    <dbReference type="NCBI Taxonomy" id="2072847"/>
    <lineage>
        <taxon>Bacteria</taxon>
        <taxon>Pseudomonadati</taxon>
        <taxon>Bacteroidota</taxon>
        <taxon>Cytophagia</taxon>
        <taxon>Cytophagales</taxon>
        <taxon>Hymenobacteraceae</taxon>
        <taxon>Adhaeribacter</taxon>
    </lineage>
</organism>
<dbReference type="PANTHER" id="PTHR42754">
    <property type="entry name" value="ENDOGLUCANASE"/>
    <property type="match status" value="1"/>
</dbReference>
<dbReference type="OrthoDB" id="9811934at2"/>
<keyword evidence="3" id="KW-1185">Reference proteome</keyword>